<sequence length="819" mass="91660">MAVTAERIALQRRRPIQPDVVLYESFAGNGVLCNPEAIFRELLDDPEHARLSHVWAISDPTVLARFEAEFGDHPRVSAVRRGGVEYWRALSTSGFLVNNATFPPAFGKRTGQVYLNTWHGTPLKLMGFEMPDGAHQSANTLRNFLSADFLLAANPFMAERMYEQSYRLTNVYGGELIEEGYPRIDRQRLNPEQLAEVRAELRRSGLDIGERRVVLYAPTWRGASFGSPEDNIDALVADATAMQAALGDDEVLLLKTHQVVHGFAEDRPELRRMLVPNSIPTNVMLGAADALVTDYSSIFFDFLATGRPIVFFTPDADDYADTRGTYMPLDELPGPVTADPAEAVAHVARLLGPADGSAPESHERYAEWAERFTPFEDGEATRRVIDIVFGGEREGYRVRRARTDGRKRLMFYLGGMRSNGITSSAMNMLSRIDHDRYDVTALTPYFKAATPRANQDRIDPRVRLVMRMGGMNGSKFFQLRRRVRDLASIPLLPGNEQWHDSLWKDEWHRIFGSSRFDWVADFSGYSPFWANLLLQAPDTPRAIWLHNEMASDRMRTVGGRRPMQRSLGLVFRLYRGFDALVSVSPRLTEVNRRELAEFAPPSHFTTVRNFPATSAMPSPEHRISDLLWEDEEPPVWMRELENAERTTKWFISVGRLSPEKNHARLIRSFAEVHAEDPSARLLIVGGGPLQSALAAQIVEAGLQDAAFLAGRRNQPVSLLVAADCFVLSSNYEGQPMVLLEAALCGLPIVSTAFASVEDALPEPTIRVVDTDDAALRDGMLAYLRGEVPPSRLEFDDYVADVSVELERVLELGDPATPTA</sequence>
<dbReference type="PANTHER" id="PTHR37316">
    <property type="entry name" value="TEICHOIC ACID GLYCEROL-PHOSPHATE PRIMASE"/>
    <property type="match status" value="1"/>
</dbReference>
<dbReference type="EMBL" id="BAAAOB010000002">
    <property type="protein sequence ID" value="GAA1792407.1"/>
    <property type="molecule type" value="Genomic_DNA"/>
</dbReference>
<organism evidence="8 9">
    <name type="scientific">Leucobacter iarius</name>
    <dbReference type="NCBI Taxonomy" id="333963"/>
    <lineage>
        <taxon>Bacteria</taxon>
        <taxon>Bacillati</taxon>
        <taxon>Actinomycetota</taxon>
        <taxon>Actinomycetes</taxon>
        <taxon>Micrococcales</taxon>
        <taxon>Microbacteriaceae</taxon>
        <taxon>Leucobacter</taxon>
    </lineage>
</organism>
<keyword evidence="6" id="KW-0472">Membrane</keyword>
<dbReference type="InterPro" id="IPR043148">
    <property type="entry name" value="TagF_C"/>
</dbReference>
<name>A0ABN2LLE5_9MICO</name>
<dbReference type="InterPro" id="IPR043149">
    <property type="entry name" value="TagF_N"/>
</dbReference>
<keyword evidence="9" id="KW-1185">Reference proteome</keyword>
<dbReference type="Pfam" id="PF00534">
    <property type="entry name" value="Glycos_transf_1"/>
    <property type="match status" value="1"/>
</dbReference>
<evidence type="ECO:0000256" key="4">
    <source>
        <dbReference type="ARBA" id="ARBA00022679"/>
    </source>
</evidence>
<dbReference type="RefSeq" id="WP_344032178.1">
    <property type="nucleotide sequence ID" value="NZ_BAAAOB010000002.1"/>
</dbReference>
<evidence type="ECO:0000256" key="3">
    <source>
        <dbReference type="ARBA" id="ARBA00022475"/>
    </source>
</evidence>
<comment type="similarity">
    <text evidence="2">Belongs to the CDP-glycerol glycerophosphotransferase family.</text>
</comment>
<evidence type="ECO:0000313" key="8">
    <source>
        <dbReference type="EMBL" id="GAA1792407.1"/>
    </source>
</evidence>
<dbReference type="PANTHER" id="PTHR37316:SF3">
    <property type="entry name" value="TEICHOIC ACID GLYCEROL-PHOSPHATE TRANSFERASE"/>
    <property type="match status" value="1"/>
</dbReference>
<keyword evidence="5" id="KW-0777">Teichoic acid biosynthesis</keyword>
<comment type="caution">
    <text evidence="8">The sequence shown here is derived from an EMBL/GenBank/DDBJ whole genome shotgun (WGS) entry which is preliminary data.</text>
</comment>
<dbReference type="CDD" id="cd03811">
    <property type="entry name" value="GT4_GT28_WabH-like"/>
    <property type="match status" value="1"/>
</dbReference>
<gene>
    <name evidence="8" type="ORF">GCM10009768_21760</name>
</gene>
<keyword evidence="3" id="KW-1003">Cell membrane</keyword>
<dbReference type="Gene3D" id="3.40.50.12580">
    <property type="match status" value="1"/>
</dbReference>
<protein>
    <recommendedName>
        <fullName evidence="7">Glycosyl transferase family 1 domain-containing protein</fullName>
    </recommendedName>
</protein>
<keyword evidence="4" id="KW-0808">Transferase</keyword>
<evidence type="ECO:0000313" key="9">
    <source>
        <dbReference type="Proteomes" id="UP001500851"/>
    </source>
</evidence>
<dbReference type="InterPro" id="IPR001296">
    <property type="entry name" value="Glyco_trans_1"/>
</dbReference>
<proteinExistence type="inferred from homology"/>
<dbReference type="InterPro" id="IPR051612">
    <property type="entry name" value="Teichoic_Acid_Biosynth"/>
</dbReference>
<dbReference type="Gene3D" id="3.40.50.2000">
    <property type="entry name" value="Glycogen Phosphorylase B"/>
    <property type="match status" value="2"/>
</dbReference>
<evidence type="ECO:0000256" key="1">
    <source>
        <dbReference type="ARBA" id="ARBA00004202"/>
    </source>
</evidence>
<accession>A0ABN2LLE5</accession>
<feature type="domain" description="Glycosyl transferase family 1" evidence="7">
    <location>
        <begin position="644"/>
        <end position="760"/>
    </location>
</feature>
<dbReference type="Gene3D" id="3.40.50.11820">
    <property type="match status" value="1"/>
</dbReference>
<dbReference type="SUPFAM" id="SSF53756">
    <property type="entry name" value="UDP-Glycosyltransferase/glycogen phosphorylase"/>
    <property type="match status" value="2"/>
</dbReference>
<evidence type="ECO:0000256" key="6">
    <source>
        <dbReference type="ARBA" id="ARBA00023136"/>
    </source>
</evidence>
<dbReference type="InterPro" id="IPR007554">
    <property type="entry name" value="Glycerophosphate_synth"/>
</dbReference>
<evidence type="ECO:0000256" key="5">
    <source>
        <dbReference type="ARBA" id="ARBA00022944"/>
    </source>
</evidence>
<evidence type="ECO:0000259" key="7">
    <source>
        <dbReference type="Pfam" id="PF00534"/>
    </source>
</evidence>
<evidence type="ECO:0000256" key="2">
    <source>
        <dbReference type="ARBA" id="ARBA00010488"/>
    </source>
</evidence>
<comment type="subcellular location">
    <subcellularLocation>
        <location evidence="1">Cell membrane</location>
        <topology evidence="1">Peripheral membrane protein</topology>
    </subcellularLocation>
</comment>
<dbReference type="Proteomes" id="UP001500851">
    <property type="component" value="Unassembled WGS sequence"/>
</dbReference>
<dbReference type="Pfam" id="PF04464">
    <property type="entry name" value="Glyphos_transf"/>
    <property type="match status" value="1"/>
</dbReference>
<reference evidence="8 9" key="1">
    <citation type="journal article" date="2019" name="Int. J. Syst. Evol. Microbiol.">
        <title>The Global Catalogue of Microorganisms (GCM) 10K type strain sequencing project: providing services to taxonomists for standard genome sequencing and annotation.</title>
        <authorList>
            <consortium name="The Broad Institute Genomics Platform"/>
            <consortium name="The Broad Institute Genome Sequencing Center for Infectious Disease"/>
            <person name="Wu L."/>
            <person name="Ma J."/>
        </authorList>
    </citation>
    <scope>NUCLEOTIDE SEQUENCE [LARGE SCALE GENOMIC DNA]</scope>
    <source>
        <strain evidence="8 9">JCM 14736</strain>
    </source>
</reference>